<feature type="active site" description="Charge relay system" evidence="8">
    <location>
        <position position="348"/>
    </location>
</feature>
<evidence type="ECO:0000256" key="9">
    <source>
        <dbReference type="SAM" id="MobiDB-lite"/>
    </source>
</evidence>
<dbReference type="CDD" id="cd04056">
    <property type="entry name" value="Peptidases_S53"/>
    <property type="match status" value="1"/>
</dbReference>
<accession>A0A370KD53</accession>
<organism evidence="12 13">
    <name type="scientific">Dyella solisilvae</name>
    <dbReference type="NCBI Taxonomy" id="1920168"/>
    <lineage>
        <taxon>Bacteria</taxon>
        <taxon>Pseudomonadati</taxon>
        <taxon>Pseudomonadota</taxon>
        <taxon>Gammaproteobacteria</taxon>
        <taxon>Lysobacterales</taxon>
        <taxon>Rhodanobacteraceae</taxon>
        <taxon>Dyella</taxon>
    </lineage>
</organism>
<dbReference type="SUPFAM" id="SSF54897">
    <property type="entry name" value="Protease propeptides/inhibitors"/>
    <property type="match status" value="1"/>
</dbReference>
<keyword evidence="5 8" id="KW-0720">Serine protease</keyword>
<reference evidence="12 13" key="1">
    <citation type="submission" date="2018-07" db="EMBL/GenBank/DDBJ databases">
        <title>Dyella solisilvae sp. nov., isolated from the pine and broad-leaved mixed forest soil.</title>
        <authorList>
            <person name="Gao Z."/>
            <person name="Qiu L."/>
        </authorList>
    </citation>
    <scope>NUCLEOTIDE SEQUENCE [LARGE SCALE GENOMIC DNA]</scope>
    <source>
        <strain evidence="12 13">DHG54</strain>
    </source>
</reference>
<evidence type="ECO:0000259" key="11">
    <source>
        <dbReference type="PROSITE" id="PS51695"/>
    </source>
</evidence>
<comment type="caution">
    <text evidence="12">The sequence shown here is derived from an EMBL/GenBank/DDBJ whole genome shotgun (WGS) entry which is preliminary data.</text>
</comment>
<dbReference type="InterPro" id="IPR023828">
    <property type="entry name" value="Peptidase_S8_Ser-AS"/>
</dbReference>
<dbReference type="RefSeq" id="WP_114824308.1">
    <property type="nucleotide sequence ID" value="NZ_QQSY01000001.1"/>
</dbReference>
<proteinExistence type="predicted"/>
<keyword evidence="10" id="KW-0732">Signal</keyword>
<feature type="active site" description="Charge relay system" evidence="8">
    <location>
        <position position="621"/>
    </location>
</feature>
<dbReference type="PANTHER" id="PTHR14218">
    <property type="entry name" value="PROTEASE S8 TRIPEPTIDYL PEPTIDASE I CLN2"/>
    <property type="match status" value="1"/>
</dbReference>
<dbReference type="GO" id="GO:0008240">
    <property type="term" value="F:tripeptidyl-peptidase activity"/>
    <property type="evidence" value="ECO:0007669"/>
    <property type="project" value="TreeGrafter"/>
</dbReference>
<dbReference type="SMART" id="SM00944">
    <property type="entry name" value="Pro-kuma_activ"/>
    <property type="match status" value="1"/>
</dbReference>
<evidence type="ECO:0000256" key="6">
    <source>
        <dbReference type="ARBA" id="ARBA00022837"/>
    </source>
</evidence>
<dbReference type="Proteomes" id="UP000254711">
    <property type="component" value="Unassembled WGS sequence"/>
</dbReference>
<evidence type="ECO:0000256" key="5">
    <source>
        <dbReference type="ARBA" id="ARBA00022825"/>
    </source>
</evidence>
<name>A0A370KD53_9GAMM</name>
<keyword evidence="13" id="KW-1185">Reference proteome</keyword>
<dbReference type="PANTHER" id="PTHR14218:SF15">
    <property type="entry name" value="TRIPEPTIDYL-PEPTIDASE 1"/>
    <property type="match status" value="1"/>
</dbReference>
<comment type="cofactor">
    <cofactor evidence="1">
        <name>Ca(2+)</name>
        <dbReference type="ChEBI" id="CHEBI:29108"/>
    </cofactor>
</comment>
<feature type="signal peptide" evidence="10">
    <location>
        <begin position="1"/>
        <end position="25"/>
    </location>
</feature>
<feature type="region of interest" description="Disordered" evidence="9">
    <location>
        <begin position="325"/>
        <end position="345"/>
    </location>
</feature>
<evidence type="ECO:0000256" key="4">
    <source>
        <dbReference type="ARBA" id="ARBA00022801"/>
    </source>
</evidence>
<dbReference type="EMBL" id="QQSY01000001">
    <property type="protein sequence ID" value="RDJ00584.1"/>
    <property type="molecule type" value="Genomic_DNA"/>
</dbReference>
<keyword evidence="6" id="KW-0106">Calcium</keyword>
<evidence type="ECO:0000256" key="10">
    <source>
        <dbReference type="SAM" id="SignalP"/>
    </source>
</evidence>
<evidence type="ECO:0000256" key="2">
    <source>
        <dbReference type="ARBA" id="ARBA00022670"/>
    </source>
</evidence>
<dbReference type="GO" id="GO:0004252">
    <property type="term" value="F:serine-type endopeptidase activity"/>
    <property type="evidence" value="ECO:0007669"/>
    <property type="project" value="UniProtKB-UniRule"/>
</dbReference>
<dbReference type="Gene3D" id="3.40.50.200">
    <property type="entry name" value="Peptidase S8/S53 domain"/>
    <property type="match status" value="1"/>
</dbReference>
<dbReference type="InterPro" id="IPR036852">
    <property type="entry name" value="Peptidase_S8/S53_dom_sf"/>
</dbReference>
<evidence type="ECO:0000256" key="8">
    <source>
        <dbReference type="PROSITE-ProRule" id="PRU01032"/>
    </source>
</evidence>
<feature type="domain" description="Peptidase S53" evidence="11">
    <location>
        <begin position="264"/>
        <end position="780"/>
    </location>
</feature>
<dbReference type="GO" id="GO:0046872">
    <property type="term" value="F:metal ion binding"/>
    <property type="evidence" value="ECO:0007669"/>
    <property type="project" value="UniProtKB-KW"/>
</dbReference>
<keyword evidence="4 8" id="KW-0378">Hydrolase</keyword>
<evidence type="ECO:0000313" key="12">
    <source>
        <dbReference type="EMBL" id="RDJ00584.1"/>
    </source>
</evidence>
<dbReference type="PROSITE" id="PS51695">
    <property type="entry name" value="SEDOLISIN"/>
    <property type="match status" value="1"/>
</dbReference>
<dbReference type="InterPro" id="IPR015366">
    <property type="entry name" value="S53_propep"/>
</dbReference>
<feature type="chain" id="PRO_5016885424" description="Peptidase S53 domain-containing protein" evidence="10">
    <location>
        <begin position="26"/>
        <end position="784"/>
    </location>
</feature>
<evidence type="ECO:0000256" key="3">
    <source>
        <dbReference type="ARBA" id="ARBA00022723"/>
    </source>
</evidence>
<keyword evidence="7" id="KW-0865">Zymogen</keyword>
<sequence length="784" mass="80485">MKIHYALSVAAVAATCAVLPSLVLASGSSAALVGINTAEAPRVTKVVNANAVSALAKTHLERLANAKLVGAVDDSVPMPHMQLILKPSAARAAALRSLIDAQHDPSSGKYHQWITPQEYGENFGVKDADIAAVASWLTSRGFTVNSVYPNKTQIDFSGTAGAVRRAFHTQMNRYQLGLPNSGTVENHVANSSDISVPDALTSVVTGVAGLNDFHAKPLLKKPQLATYDPSSHRFQLPKPAASDTKAQAEQAIREAISAGPGVRGLVPYDMQTIYNTSPLYTAGLTGAGMTIAVVEDLGMLPSDWTNFVSQFGLGSYGGTYTQFQPQPASGPTNCVDPGGETADTESGETILDAEYATAMAPGANVWVATCSDNLVTNAFGGVYLAANNLINNPSAAGRPNVISASYGLGELVIDTASKTALDAMWAQANAEGISVFISSGDSGSNADYNGLIIGLLGPVDGGIDANSLATSPDVTAVGGTDTADVLDGTTSTYFNSTPNAVYGTAKSYVPELTWNQSCGNTLAAEKVFHLPVVALCSKLATFGGGQAASSEGSSGAPSVINGKPAWQRIVHGAAKDQSRDIPDISLFGGSFSGSTWVVICAGSAPCTPGFTSPVALTGGTSLSAPMFAGIQALLDEGIAKAGGSMNQGNAAPTLYQLASNEYGGPTGAEPASLKKCNSNNGTKGSESCVFHNITVGGSSTNCVQLLSVLGSPRNEPPTPNCYIYANNQPIILGIANANLGLTSLSTTSYVPTYPAQAGWSFANGLGSVNVANLLAAWKKIDSLK</sequence>
<dbReference type="SUPFAM" id="SSF52743">
    <property type="entry name" value="Subtilisin-like"/>
    <property type="match status" value="1"/>
</dbReference>
<evidence type="ECO:0000313" key="13">
    <source>
        <dbReference type="Proteomes" id="UP000254711"/>
    </source>
</evidence>
<gene>
    <name evidence="12" type="ORF">DVT68_07305</name>
</gene>
<feature type="active site" description="Charge relay system" evidence="8">
    <location>
        <position position="352"/>
    </location>
</feature>
<dbReference type="AlphaFoldDB" id="A0A370KD53"/>
<dbReference type="CDD" id="cd11377">
    <property type="entry name" value="Pro-peptidase_S53"/>
    <property type="match status" value="1"/>
</dbReference>
<dbReference type="InterPro" id="IPR050819">
    <property type="entry name" value="Tripeptidyl-peptidase_I"/>
</dbReference>
<dbReference type="InterPro" id="IPR030400">
    <property type="entry name" value="Sedolisin_dom"/>
</dbReference>
<comment type="caution">
    <text evidence="8">Lacks conserved residue(s) required for the propagation of feature annotation.</text>
</comment>
<dbReference type="OrthoDB" id="127592at2"/>
<dbReference type="GO" id="GO:0006508">
    <property type="term" value="P:proteolysis"/>
    <property type="evidence" value="ECO:0007669"/>
    <property type="project" value="UniProtKB-KW"/>
</dbReference>
<protein>
    <recommendedName>
        <fullName evidence="11">Peptidase S53 domain-containing protein</fullName>
    </recommendedName>
</protein>
<dbReference type="PROSITE" id="PS00138">
    <property type="entry name" value="SUBTILASE_SER"/>
    <property type="match status" value="1"/>
</dbReference>
<dbReference type="Pfam" id="PF09286">
    <property type="entry name" value="Pro-kuma_activ"/>
    <property type="match status" value="1"/>
</dbReference>
<keyword evidence="2 8" id="KW-0645">Protease</keyword>
<evidence type="ECO:0000256" key="1">
    <source>
        <dbReference type="ARBA" id="ARBA00001913"/>
    </source>
</evidence>
<keyword evidence="3" id="KW-0479">Metal-binding</keyword>
<evidence type="ECO:0000256" key="7">
    <source>
        <dbReference type="ARBA" id="ARBA00023145"/>
    </source>
</evidence>